<keyword evidence="1" id="KW-0472">Membrane</keyword>
<keyword evidence="1" id="KW-1133">Transmembrane helix</keyword>
<evidence type="ECO:0000313" key="2">
    <source>
        <dbReference type="EMBL" id="MBC8533598.1"/>
    </source>
</evidence>
<gene>
    <name evidence="2" type="ORF">IAG03_06175</name>
</gene>
<sequence>MNRQKILSVMIPVGIIAFIMIFLRITNVLPVFYGFAIDAHGNLYIGQEERIVVLNGKTIVRTIQIPLHSGNSFSIVDGNTIGIQKEDQVFFYNLNGEPLWTKYQKESIRPYQNIFEDSNGKKYVLKSTLGYRQIFQETGEVRKQVYATSVWEYLGYILLYCSVFVTVILVFIFVLSCLLDPNVETQYDWFAKRTPSYSSKDSK</sequence>
<evidence type="ECO:0000256" key="1">
    <source>
        <dbReference type="SAM" id="Phobius"/>
    </source>
</evidence>
<evidence type="ECO:0000313" key="3">
    <source>
        <dbReference type="Proteomes" id="UP000651482"/>
    </source>
</evidence>
<comment type="caution">
    <text evidence="2">The sequence shown here is derived from an EMBL/GenBank/DDBJ whole genome shotgun (WGS) entry which is preliminary data.</text>
</comment>
<dbReference type="Proteomes" id="UP000651482">
    <property type="component" value="Unassembled WGS sequence"/>
</dbReference>
<accession>A0A926HRU3</accession>
<keyword evidence="1" id="KW-0812">Transmembrane</keyword>
<keyword evidence="3" id="KW-1185">Reference proteome</keyword>
<feature type="transmembrane region" description="Helical" evidence="1">
    <location>
        <begin position="153"/>
        <end position="179"/>
    </location>
</feature>
<dbReference type="AlphaFoldDB" id="A0A926HRU3"/>
<reference evidence="2" key="1">
    <citation type="submission" date="2020-08" db="EMBL/GenBank/DDBJ databases">
        <title>Genome public.</title>
        <authorList>
            <person name="Liu C."/>
            <person name="Sun Q."/>
        </authorList>
    </citation>
    <scope>NUCLEOTIDE SEQUENCE</scope>
    <source>
        <strain evidence="2">NSJ-40</strain>
    </source>
</reference>
<dbReference type="EMBL" id="JACRSN010000007">
    <property type="protein sequence ID" value="MBC8533598.1"/>
    <property type="molecule type" value="Genomic_DNA"/>
</dbReference>
<dbReference type="SUPFAM" id="SSF101898">
    <property type="entry name" value="NHL repeat"/>
    <property type="match status" value="1"/>
</dbReference>
<name>A0A926HRU3_9FIRM</name>
<protein>
    <submittedName>
        <fullName evidence="2">Uncharacterized protein</fullName>
    </submittedName>
</protein>
<proteinExistence type="predicted"/>
<organism evidence="2 3">
    <name type="scientific">Yeguia hominis</name>
    <dbReference type="NCBI Taxonomy" id="2763662"/>
    <lineage>
        <taxon>Bacteria</taxon>
        <taxon>Bacillati</taxon>
        <taxon>Bacillota</taxon>
        <taxon>Clostridia</taxon>
        <taxon>Eubacteriales</taxon>
        <taxon>Yeguiaceae</taxon>
        <taxon>Yeguia</taxon>
    </lineage>
</organism>
<dbReference type="RefSeq" id="WP_249319119.1">
    <property type="nucleotide sequence ID" value="NZ_JACRSN010000007.1"/>
</dbReference>